<reference evidence="1" key="1">
    <citation type="submission" date="2019-11" db="EMBL/GenBank/DDBJ databases">
        <authorList>
            <person name="Feng L."/>
        </authorList>
    </citation>
    <scope>NUCLEOTIDE SEQUENCE</scope>
    <source>
        <strain evidence="1">AhadrusLFYP4</strain>
    </source>
</reference>
<evidence type="ECO:0000313" key="1">
    <source>
        <dbReference type="EMBL" id="VYT12051.1"/>
    </source>
</evidence>
<organism evidence="1">
    <name type="scientific">Anaerostipes hadrus</name>
    <dbReference type="NCBI Taxonomy" id="649756"/>
    <lineage>
        <taxon>Bacteria</taxon>
        <taxon>Bacillati</taxon>
        <taxon>Bacillota</taxon>
        <taxon>Clostridia</taxon>
        <taxon>Lachnospirales</taxon>
        <taxon>Lachnospiraceae</taxon>
        <taxon>Anaerostipes</taxon>
    </lineage>
</organism>
<proteinExistence type="predicted"/>
<sequence length="79" mass="9049">MERSVTNELTNFSSTTQGYKMQLSVSQSWTVSPFVPKEYKNAIISALGSWGNSYSKNETFDVKIKPKKSVYGAYIWREK</sequence>
<protein>
    <submittedName>
        <fullName evidence="1">Uncharacterized protein</fullName>
    </submittedName>
</protein>
<dbReference type="EMBL" id="CACRSX010000033">
    <property type="protein sequence ID" value="VYT12051.1"/>
    <property type="molecule type" value="Genomic_DNA"/>
</dbReference>
<dbReference type="RefSeq" id="WP_156723590.1">
    <property type="nucleotide sequence ID" value="NZ_CACRSX010000033.1"/>
</dbReference>
<name>A0A6N2U6N3_ANAHA</name>
<dbReference type="AlphaFoldDB" id="A0A6N2U6N3"/>
<gene>
    <name evidence="1" type="ORF">AHLFYP4_01682</name>
</gene>
<accession>A0A6N2U6N3</accession>